<comment type="pathway">
    <text evidence="11">Sulfur metabolism; glutathione metabolism.</text>
</comment>
<dbReference type="InterPro" id="IPR000101">
    <property type="entry name" value="GGT_peptidase"/>
</dbReference>
<feature type="binding site" evidence="10">
    <location>
        <position position="484"/>
    </location>
    <ligand>
        <name>L-glutamate</name>
        <dbReference type="ChEBI" id="CHEBI:29985"/>
    </ligand>
</feature>
<comment type="catalytic activity">
    <reaction evidence="8 11">
        <text>an N-terminal (5-L-glutamyl)-[peptide] + an alpha-amino acid = 5-L-glutamyl amino acid + an N-terminal L-alpha-aminoacyl-[peptide]</text>
        <dbReference type="Rhea" id="RHEA:23904"/>
        <dbReference type="Rhea" id="RHEA-COMP:9780"/>
        <dbReference type="Rhea" id="RHEA-COMP:9795"/>
        <dbReference type="ChEBI" id="CHEBI:77644"/>
        <dbReference type="ChEBI" id="CHEBI:78597"/>
        <dbReference type="ChEBI" id="CHEBI:78599"/>
        <dbReference type="ChEBI" id="CHEBI:78608"/>
        <dbReference type="EC" id="2.3.2.2"/>
    </reaction>
</comment>
<evidence type="ECO:0000256" key="6">
    <source>
        <dbReference type="ARBA" id="ARBA00023145"/>
    </source>
</evidence>
<keyword evidence="6 11" id="KW-0865">Zymogen</keyword>
<dbReference type="Proteomes" id="UP001154255">
    <property type="component" value="Unassembled WGS sequence"/>
</dbReference>
<comment type="subunit">
    <text evidence="11">This enzyme consists of two polypeptide chains, which are synthesized in precursor form from a single polypeptide.</text>
</comment>
<protein>
    <recommendedName>
        <fullName evidence="11">Glutathione hydrolase proenzyme</fullName>
        <ecNumber evidence="11">2.3.2.2</ecNumber>
        <ecNumber evidence="11">3.4.19.13</ecNumber>
    </recommendedName>
    <component>
        <recommendedName>
            <fullName evidence="11">Glutathione hydrolase large chain</fullName>
        </recommendedName>
    </component>
    <component>
        <recommendedName>
            <fullName evidence="11">Glutathione hydrolase small chain</fullName>
        </recommendedName>
    </component>
</protein>
<evidence type="ECO:0000313" key="12">
    <source>
        <dbReference type="EMBL" id="CAI3943990.1"/>
    </source>
</evidence>
<comment type="catalytic activity">
    <reaction evidence="2 11">
        <text>glutathione + H2O = L-cysteinylglycine + L-glutamate</text>
        <dbReference type="Rhea" id="RHEA:28807"/>
        <dbReference type="ChEBI" id="CHEBI:15377"/>
        <dbReference type="ChEBI" id="CHEBI:29985"/>
        <dbReference type="ChEBI" id="CHEBI:57925"/>
        <dbReference type="ChEBI" id="CHEBI:61694"/>
        <dbReference type="EC" id="3.4.19.13"/>
    </reaction>
</comment>
<evidence type="ECO:0000256" key="8">
    <source>
        <dbReference type="ARBA" id="ARBA00047417"/>
    </source>
</evidence>
<dbReference type="Gene3D" id="1.10.246.130">
    <property type="match status" value="1"/>
</dbReference>
<dbReference type="PANTHER" id="PTHR43199:SF1">
    <property type="entry name" value="GLUTATHIONE HYDROLASE PROENZYME"/>
    <property type="match status" value="1"/>
</dbReference>
<keyword evidence="7 11" id="KW-0012">Acyltransferase</keyword>
<dbReference type="GO" id="GO:0036374">
    <property type="term" value="F:glutathione hydrolase activity"/>
    <property type="evidence" value="ECO:0007669"/>
    <property type="project" value="UniProtKB-UniRule"/>
</dbReference>
<evidence type="ECO:0000256" key="7">
    <source>
        <dbReference type="ARBA" id="ARBA00023315"/>
    </source>
</evidence>
<gene>
    <name evidence="13" type="ORF">R53529_LOCUS1771</name>
    <name evidence="12" type="ORF">R53530_LOCUS1407</name>
</gene>
<accession>A0A9W4TRK7</accession>
<feature type="binding site" evidence="10">
    <location>
        <begin position="460"/>
        <end position="462"/>
    </location>
    <ligand>
        <name>L-glutamate</name>
        <dbReference type="ChEBI" id="CHEBI:29985"/>
    </ligand>
</feature>
<dbReference type="InterPro" id="IPR043137">
    <property type="entry name" value="GGT_ssub_C"/>
</dbReference>
<evidence type="ECO:0000256" key="10">
    <source>
        <dbReference type="PIRSR" id="PIRSR600101-2"/>
    </source>
</evidence>
<comment type="catalytic activity">
    <reaction evidence="1 11">
        <text>an S-substituted glutathione + H2O = an S-substituted L-cysteinylglycine + L-glutamate</text>
        <dbReference type="Rhea" id="RHEA:59468"/>
        <dbReference type="ChEBI" id="CHEBI:15377"/>
        <dbReference type="ChEBI" id="CHEBI:29985"/>
        <dbReference type="ChEBI" id="CHEBI:90779"/>
        <dbReference type="ChEBI" id="CHEBI:143103"/>
        <dbReference type="EC" id="3.4.19.13"/>
    </reaction>
</comment>
<feature type="binding site" evidence="10">
    <location>
        <begin position="513"/>
        <end position="514"/>
    </location>
    <ligand>
        <name>L-glutamate</name>
        <dbReference type="ChEBI" id="CHEBI:29985"/>
    </ligand>
</feature>
<dbReference type="NCBIfam" id="TIGR00066">
    <property type="entry name" value="g_glut_trans"/>
    <property type="match status" value="1"/>
</dbReference>
<dbReference type="GO" id="GO:0103068">
    <property type="term" value="F:leukotriene C4 gamma-glutamyl transferase activity"/>
    <property type="evidence" value="ECO:0007669"/>
    <property type="project" value="UniProtKB-EC"/>
</dbReference>
<evidence type="ECO:0000313" key="15">
    <source>
        <dbReference type="Proteomes" id="UP001154259"/>
    </source>
</evidence>
<comment type="similarity">
    <text evidence="3 11">Belongs to the gamma-glutamyltransferase family.</text>
</comment>
<dbReference type="GO" id="GO:0006750">
    <property type="term" value="P:glutathione biosynthetic process"/>
    <property type="evidence" value="ECO:0007669"/>
    <property type="project" value="UniProtKB-KW"/>
</dbReference>
<dbReference type="GO" id="GO:0006751">
    <property type="term" value="P:glutathione catabolic process"/>
    <property type="evidence" value="ECO:0007669"/>
    <property type="project" value="UniProtKB-UniRule"/>
</dbReference>
<dbReference type="EMBL" id="CAMXCS010000005">
    <property type="protein sequence ID" value="CAI3952160.1"/>
    <property type="molecule type" value="Genomic_DNA"/>
</dbReference>
<proteinExistence type="inferred from homology"/>
<evidence type="ECO:0000256" key="5">
    <source>
        <dbReference type="ARBA" id="ARBA00022801"/>
    </source>
</evidence>
<dbReference type="InterPro" id="IPR029055">
    <property type="entry name" value="Ntn_hydrolases_N"/>
</dbReference>
<dbReference type="EMBL" id="CAMXCM010000003">
    <property type="protein sequence ID" value="CAI3943990.1"/>
    <property type="molecule type" value="Genomic_DNA"/>
</dbReference>
<dbReference type="SUPFAM" id="SSF56235">
    <property type="entry name" value="N-terminal nucleophile aminohydrolases (Ntn hydrolases)"/>
    <property type="match status" value="1"/>
</dbReference>
<evidence type="ECO:0000256" key="9">
    <source>
        <dbReference type="PIRSR" id="PIRSR600101-1"/>
    </source>
</evidence>
<dbReference type="EC" id="3.4.19.13" evidence="11"/>
<comment type="caution">
    <text evidence="12">The sequence shown here is derived from an EMBL/GenBank/DDBJ whole genome shotgun (WGS) entry which is preliminary data.</text>
</comment>
<dbReference type="EC" id="2.3.2.2" evidence="11"/>
<dbReference type="PRINTS" id="PR01210">
    <property type="entry name" value="GGTRANSPTASE"/>
</dbReference>
<keyword evidence="5 11" id="KW-0378">Hydrolase</keyword>
<evidence type="ECO:0000313" key="14">
    <source>
        <dbReference type="Proteomes" id="UP001154255"/>
    </source>
</evidence>
<name>A0A9W4TRK7_9PROT</name>
<evidence type="ECO:0000256" key="2">
    <source>
        <dbReference type="ARBA" id="ARBA00001089"/>
    </source>
</evidence>
<keyword evidence="11" id="KW-0317">Glutathione biosynthesis</keyword>
<comment type="PTM">
    <text evidence="11">Cleaved by autocatalysis into a large and a small subunit.</text>
</comment>
<dbReference type="Proteomes" id="UP001154259">
    <property type="component" value="Unassembled WGS sequence"/>
</dbReference>
<sequence>MLLIDILIKNRLVFLKYIDFNLYQERIAVEKISPKIKRRVVQSAFGALLLSSSCFSVAAYAQAGKGMDALAFGGVPAADIPTQPVAAYNGMVVSASDLAAKVGAQVLKDGGNAADAAVAVAYAMAVTYPAAGNIGGGGFLTIRLPNGQAYFVDFREKAPSAATETMYQDKDGKVIPNASVLGWKAVGVPGTVAGMELVREKWGSKSRADLISPAIKLAKDGYVLTKEDIELFSTSTADFAKDPEAAKIFLKEDGSAWKVGDVFRQEDLARTLTLIAKKGNDAFYKGKIAQQIVAASVKHGGILQMKDFETYQPRIMQPLTCSYRGYTIDTAPPPSGGGVALCEMLNIIGGYDMRKLGLQTLPSAQREIEAMRRAYSDRRDLGDPAFVQNNIERFLNSQYAADVRKTLNFKHAVDSAALVPGQVALAKTIKPSVKQTHEKNETTHFSIIDKDGMAVSMTYTLNGWFGARVVAGATGIVMNDEMDDFATAVGKANMYGIVGSKANAIAPGKTPLSSMTPTIISKDNQPFMVIGSPGGSRIPTIVLSVLTGVIDYDLNIQQAINLPRIHQQWEPVPVQLEFNALSPKVREALKKKGYPLDLYSTWGIAEGIVVGKDKDGKRIYYGGTDYRHPGGGAVGE</sequence>
<dbReference type="InterPro" id="IPR051792">
    <property type="entry name" value="GGT_bact"/>
</dbReference>
<evidence type="ECO:0000313" key="13">
    <source>
        <dbReference type="EMBL" id="CAI3952160.1"/>
    </source>
</evidence>
<feature type="active site" description="Nucleophile" evidence="9">
    <location>
        <position position="442"/>
    </location>
</feature>
<dbReference type="AlphaFoldDB" id="A0A9W4TRK7"/>
<dbReference type="InterPro" id="IPR043138">
    <property type="entry name" value="GGT_lsub"/>
</dbReference>
<organism evidence="12 14">
    <name type="scientific">Commensalibacter communis</name>
    <dbReference type="NCBI Taxonomy" id="2972786"/>
    <lineage>
        <taxon>Bacteria</taxon>
        <taxon>Pseudomonadati</taxon>
        <taxon>Pseudomonadota</taxon>
        <taxon>Alphaproteobacteria</taxon>
        <taxon>Acetobacterales</taxon>
        <taxon>Acetobacteraceae</taxon>
    </lineage>
</organism>
<evidence type="ECO:0000256" key="11">
    <source>
        <dbReference type="RuleBase" id="RU368036"/>
    </source>
</evidence>
<evidence type="ECO:0000256" key="4">
    <source>
        <dbReference type="ARBA" id="ARBA00022679"/>
    </source>
</evidence>
<evidence type="ECO:0000256" key="1">
    <source>
        <dbReference type="ARBA" id="ARBA00001049"/>
    </source>
</evidence>
<evidence type="ECO:0000256" key="3">
    <source>
        <dbReference type="ARBA" id="ARBA00009381"/>
    </source>
</evidence>
<dbReference type="Pfam" id="PF01019">
    <property type="entry name" value="G_glu_transpept"/>
    <property type="match status" value="1"/>
</dbReference>
<dbReference type="Gene3D" id="3.60.20.40">
    <property type="match status" value="1"/>
</dbReference>
<keyword evidence="15" id="KW-1185">Reference proteome</keyword>
<feature type="binding site" evidence="10">
    <location>
        <position position="535"/>
    </location>
    <ligand>
        <name>L-glutamate</name>
        <dbReference type="ChEBI" id="CHEBI:29985"/>
    </ligand>
</feature>
<reference evidence="12" key="1">
    <citation type="submission" date="2022-10" db="EMBL/GenBank/DDBJ databases">
        <authorList>
            <person name="Botero Cardona J."/>
        </authorList>
    </citation>
    <scope>NUCLEOTIDE SEQUENCE</scope>
    <source>
        <strain evidence="12">LMG 31819</strain>
        <strain evidence="13">R-53529</strain>
    </source>
</reference>
<dbReference type="PANTHER" id="PTHR43199">
    <property type="entry name" value="GLUTATHIONE HYDROLASE"/>
    <property type="match status" value="1"/>
</dbReference>
<keyword evidence="4 11" id="KW-0808">Transferase</keyword>
<feature type="binding site" evidence="10">
    <location>
        <position position="155"/>
    </location>
    <ligand>
        <name>L-glutamate</name>
        <dbReference type="ChEBI" id="CHEBI:29985"/>
    </ligand>
</feature>